<reference evidence="1 2" key="1">
    <citation type="submission" date="2014-03" db="EMBL/GenBank/DDBJ databases">
        <title>Genomics of Bifidobacteria.</title>
        <authorList>
            <person name="Ventura M."/>
            <person name="Milani C."/>
            <person name="Lugli G.A."/>
        </authorList>
    </citation>
    <scope>NUCLEOTIDE SEQUENCE [LARGE SCALE GENOMIC DNA]</scope>
    <source>
        <strain evidence="1 2">LMG 21589</strain>
    </source>
</reference>
<organism evidence="1 2">
    <name type="scientific">Bifidobacterium scardovii</name>
    <dbReference type="NCBI Taxonomy" id="158787"/>
    <lineage>
        <taxon>Bacteria</taxon>
        <taxon>Bacillati</taxon>
        <taxon>Actinomycetota</taxon>
        <taxon>Actinomycetes</taxon>
        <taxon>Bifidobacteriales</taxon>
        <taxon>Bifidobacteriaceae</taxon>
        <taxon>Bifidobacterium</taxon>
    </lineage>
</organism>
<dbReference type="EMBL" id="JGZO01000031">
    <property type="protein sequence ID" value="KFI90292.1"/>
    <property type="molecule type" value="Genomic_DNA"/>
</dbReference>
<keyword evidence="2" id="KW-1185">Reference proteome</keyword>
<evidence type="ECO:0000313" key="2">
    <source>
        <dbReference type="Proteomes" id="UP000029033"/>
    </source>
</evidence>
<protein>
    <submittedName>
        <fullName evidence="1">Uncharacterized protein</fullName>
    </submittedName>
</protein>
<dbReference type="AlphaFoldDB" id="A0A087D442"/>
<dbReference type="Proteomes" id="UP000029033">
    <property type="component" value="Unassembled WGS sequence"/>
</dbReference>
<proteinExistence type="predicted"/>
<name>A0A087D442_9BIFI</name>
<accession>A0A087D442</accession>
<comment type="caution">
    <text evidence="1">The sequence shown here is derived from an EMBL/GenBank/DDBJ whole genome shotgun (WGS) entry which is preliminary data.</text>
</comment>
<gene>
    <name evidence="1" type="ORF">BSCA_1903</name>
</gene>
<sequence>MPSRYVYFNGHRLGPVSDAKFKEMVDAIIAVIKNGERHGSVFTLPEDGRDVFCIWTPGVPISFKEADSESE</sequence>
<evidence type="ECO:0000313" key="1">
    <source>
        <dbReference type="EMBL" id="KFI90292.1"/>
    </source>
</evidence>